<dbReference type="STRING" id="78245.Xaut_4688"/>
<name>A7IPG1_XANP2</name>
<evidence type="ECO:0000313" key="1">
    <source>
        <dbReference type="EMBL" id="ABS69907.1"/>
    </source>
</evidence>
<dbReference type="PANTHER" id="PTHR42692:SF1">
    <property type="entry name" value="NUCLEOTIDE PYROPHOSPHOHYDROLASE"/>
    <property type="match status" value="1"/>
</dbReference>
<dbReference type="InterPro" id="IPR047046">
    <property type="entry name" value="YpjD/YvdC"/>
</dbReference>
<dbReference type="PANTHER" id="PTHR42692">
    <property type="entry name" value="NUCLEOTIDE PYROPHOSPHOHYDROLASE"/>
    <property type="match status" value="1"/>
</dbReference>
<proteinExistence type="predicted"/>
<gene>
    <name evidence="1" type="ordered locus">Xaut_4688</name>
</gene>
<dbReference type="OrthoDB" id="9806482at2"/>
<dbReference type="EMBL" id="CP000781">
    <property type="protein sequence ID" value="ABS69907.1"/>
    <property type="molecule type" value="Genomic_DNA"/>
</dbReference>
<dbReference type="InterPro" id="IPR045425">
    <property type="entry name" value="DUF6508"/>
</dbReference>
<organism evidence="1 2">
    <name type="scientific">Xanthobacter autotrophicus (strain ATCC BAA-1158 / Py2)</name>
    <dbReference type="NCBI Taxonomy" id="78245"/>
    <lineage>
        <taxon>Bacteria</taxon>
        <taxon>Pseudomonadati</taxon>
        <taxon>Pseudomonadota</taxon>
        <taxon>Alphaproteobacteria</taxon>
        <taxon>Hyphomicrobiales</taxon>
        <taxon>Xanthobacteraceae</taxon>
        <taxon>Xanthobacter</taxon>
    </lineage>
</organism>
<dbReference type="KEGG" id="xau:Xaut_4688"/>
<dbReference type="Proteomes" id="UP000002417">
    <property type="component" value="Chromosome"/>
</dbReference>
<dbReference type="AlphaFoldDB" id="A7IPG1"/>
<accession>A7IPG1</accession>
<evidence type="ECO:0000313" key="2">
    <source>
        <dbReference type="Proteomes" id="UP000002417"/>
    </source>
</evidence>
<protein>
    <submittedName>
        <fullName evidence="1">Uncharacterized protein</fullName>
    </submittedName>
</protein>
<dbReference type="eggNOG" id="COG1694">
    <property type="taxonomic scope" value="Bacteria"/>
</dbReference>
<keyword evidence="2" id="KW-1185">Reference proteome</keyword>
<reference evidence="1 2" key="1">
    <citation type="submission" date="2007-07" db="EMBL/GenBank/DDBJ databases">
        <title>Complete sequence of chromosome of Xanthobacter autotrophicus Py2.</title>
        <authorList>
            <consortium name="US DOE Joint Genome Institute"/>
            <person name="Copeland A."/>
            <person name="Lucas S."/>
            <person name="Lapidus A."/>
            <person name="Barry K."/>
            <person name="Glavina del Rio T."/>
            <person name="Hammon N."/>
            <person name="Israni S."/>
            <person name="Dalin E."/>
            <person name="Tice H."/>
            <person name="Pitluck S."/>
            <person name="Sims D."/>
            <person name="Brettin T."/>
            <person name="Bruce D."/>
            <person name="Detter J.C."/>
            <person name="Han C."/>
            <person name="Tapia R."/>
            <person name="Brainard J."/>
            <person name="Schmutz J."/>
            <person name="Larimer F."/>
            <person name="Land M."/>
            <person name="Hauser L."/>
            <person name="Kyrpides N."/>
            <person name="Kim E."/>
            <person name="Ensigns S.A."/>
            <person name="Richardson P."/>
        </authorList>
    </citation>
    <scope>NUCLEOTIDE SEQUENCE [LARGE SCALE GENOMIC DNA]</scope>
    <source>
        <strain evidence="2">ATCC BAA-1158 / Py2</strain>
    </source>
</reference>
<sequence length="140" mass="15217">MTRADIQALADFLPPLQQPGFTAGNVRGGEQTEPGVLQMPFIDYDPVVDAFVEAAYRQSWVLTDFDWQVWAQSDEAKALQGEEAAIATATPEQLGRLITVCVRQERFCEGALMSAFDSGLILRIVERAAVLAGDPSSDLG</sequence>
<dbReference type="Pfam" id="PF20118">
    <property type="entry name" value="DUF6508"/>
    <property type="match status" value="1"/>
</dbReference>
<dbReference type="HOGENOM" id="CLU_147246_0_0_5"/>